<keyword evidence="3" id="KW-1185">Reference proteome</keyword>
<dbReference type="Proteomes" id="UP001525890">
    <property type="component" value="Unassembled WGS sequence"/>
</dbReference>
<evidence type="ECO:0000256" key="1">
    <source>
        <dbReference type="SAM" id="MobiDB-lite"/>
    </source>
</evidence>
<reference evidence="2 3" key="1">
    <citation type="journal article" date="2022" name="Front. Microbiol.">
        <title>High genomic differentiation and limited gene flow indicate recent cryptic speciation within the genus Laspinema (cyanobacteria).</title>
        <authorList>
            <person name="Stanojkovic A."/>
            <person name="Skoupy S."/>
            <person name="Skaloud P."/>
            <person name="Dvorak P."/>
        </authorList>
    </citation>
    <scope>NUCLEOTIDE SEQUENCE [LARGE SCALE GENOMIC DNA]</scope>
    <source>
        <strain evidence="2 3">D2a</strain>
    </source>
</reference>
<comment type="caution">
    <text evidence="2">The sequence shown here is derived from an EMBL/GenBank/DDBJ whole genome shotgun (WGS) entry which is preliminary data.</text>
</comment>
<sequence length="302" mass="35011">MIFDEFWTLEEARNYSTEEIFQKLSDLGITLKAEEFLQQIQSCYGTSDLKQQWKSLYEISAQGRDKDFVSLGALVLWERLAPDCFSSDQLYVAIEEGLDDLEAGENRKVCDLWLECWAKLKERFIPMGLSFAEVDKKFNGCLYAVSDWLLDIPTELDKLGKEEPIYFQKEIDYCRDFLATFPDADDRAVLQLTMLEAMTLFSLEKVEEGDHCFENLVKRYPGKDFLYTIWGGVHWKAAFCPPSRVDLDKAEQIYRMGLTNLGDDYKMLLPDLKAVDKERLKAKKKSRAETKQKGKGKKSTRK</sequence>
<protein>
    <submittedName>
        <fullName evidence="2">Uncharacterized protein</fullName>
    </submittedName>
</protein>
<dbReference type="EMBL" id="JAMXFF010000012">
    <property type="protein sequence ID" value="MCT7966652.1"/>
    <property type="molecule type" value="Genomic_DNA"/>
</dbReference>
<dbReference type="RefSeq" id="WP_368006288.1">
    <property type="nucleotide sequence ID" value="NZ_JAMXFF010000012.1"/>
</dbReference>
<organism evidence="2 3">
    <name type="scientific">Laspinema palackyanum D2a</name>
    <dbReference type="NCBI Taxonomy" id="2953684"/>
    <lineage>
        <taxon>Bacteria</taxon>
        <taxon>Bacillati</taxon>
        <taxon>Cyanobacteriota</taxon>
        <taxon>Cyanophyceae</taxon>
        <taxon>Oscillatoriophycideae</taxon>
        <taxon>Oscillatoriales</taxon>
        <taxon>Laspinemataceae</taxon>
        <taxon>Laspinema</taxon>
        <taxon>Laspinema palackyanum</taxon>
    </lineage>
</organism>
<evidence type="ECO:0000313" key="2">
    <source>
        <dbReference type="EMBL" id="MCT7966652.1"/>
    </source>
</evidence>
<proteinExistence type="predicted"/>
<name>A0ABT2MT87_9CYAN</name>
<feature type="region of interest" description="Disordered" evidence="1">
    <location>
        <begin position="279"/>
        <end position="302"/>
    </location>
</feature>
<feature type="compositionally biased region" description="Basic residues" evidence="1">
    <location>
        <begin position="293"/>
        <end position="302"/>
    </location>
</feature>
<evidence type="ECO:0000313" key="3">
    <source>
        <dbReference type="Proteomes" id="UP001525890"/>
    </source>
</evidence>
<gene>
    <name evidence="2" type="ORF">NG799_09945</name>
</gene>
<accession>A0ABT2MT87</accession>